<evidence type="ECO:0000313" key="2">
    <source>
        <dbReference type="EMBL" id="KRX18361.1"/>
    </source>
</evidence>
<keyword evidence="1" id="KW-0812">Transmembrane</keyword>
<keyword evidence="1" id="KW-0472">Membrane</keyword>
<dbReference type="AlphaFoldDB" id="A0A0V0RV68"/>
<sequence>MHVSLTWTYSGRTRLVSNFEFQNPPVQVKAQLLKNIAFVHFQILFLISGPFCSSDNAQRTTHRQTSAGDLLYADYAFYIPFDIFFFFILSTCFKQDASNTGSLGCGPRATIPVKC</sequence>
<proteinExistence type="predicted"/>
<comment type="caution">
    <text evidence="2">The sequence shown here is derived from an EMBL/GenBank/DDBJ whole genome shotgun (WGS) entry which is preliminary data.</text>
</comment>
<protein>
    <submittedName>
        <fullName evidence="2">Uncharacterized protein</fullName>
    </submittedName>
</protein>
<keyword evidence="3" id="KW-1185">Reference proteome</keyword>
<name>A0A0V0RV68_9BILA</name>
<gene>
    <name evidence="2" type="ORF">T07_12694</name>
</gene>
<keyword evidence="1" id="KW-1133">Transmembrane helix</keyword>
<evidence type="ECO:0000313" key="3">
    <source>
        <dbReference type="Proteomes" id="UP000054630"/>
    </source>
</evidence>
<evidence type="ECO:0000256" key="1">
    <source>
        <dbReference type="SAM" id="Phobius"/>
    </source>
</evidence>
<feature type="transmembrane region" description="Helical" evidence="1">
    <location>
        <begin position="75"/>
        <end position="93"/>
    </location>
</feature>
<dbReference type="OrthoDB" id="5939387at2759"/>
<accession>A0A0V0RV68</accession>
<dbReference type="EMBL" id="JYDL01000073">
    <property type="protein sequence ID" value="KRX18361.1"/>
    <property type="molecule type" value="Genomic_DNA"/>
</dbReference>
<organism evidence="2 3">
    <name type="scientific">Trichinella nelsoni</name>
    <dbReference type="NCBI Taxonomy" id="6336"/>
    <lineage>
        <taxon>Eukaryota</taxon>
        <taxon>Metazoa</taxon>
        <taxon>Ecdysozoa</taxon>
        <taxon>Nematoda</taxon>
        <taxon>Enoplea</taxon>
        <taxon>Dorylaimia</taxon>
        <taxon>Trichinellida</taxon>
        <taxon>Trichinellidae</taxon>
        <taxon>Trichinella</taxon>
    </lineage>
</organism>
<dbReference type="Proteomes" id="UP000054630">
    <property type="component" value="Unassembled WGS sequence"/>
</dbReference>
<reference evidence="2 3" key="1">
    <citation type="submission" date="2015-01" db="EMBL/GenBank/DDBJ databases">
        <title>Evolution of Trichinella species and genotypes.</title>
        <authorList>
            <person name="Korhonen P.K."/>
            <person name="Edoardo P."/>
            <person name="Giuseppe L.R."/>
            <person name="Gasser R.B."/>
        </authorList>
    </citation>
    <scope>NUCLEOTIDE SEQUENCE [LARGE SCALE GENOMIC DNA]</scope>
    <source>
        <strain evidence="2">ISS37</strain>
    </source>
</reference>